<dbReference type="PANTHER" id="PTHR21180">
    <property type="entry name" value="ENDONUCLEASE/EXONUCLEASE/PHOSPHATASE FAMILY DOMAIN-CONTAINING PROTEIN 1"/>
    <property type="match status" value="1"/>
</dbReference>
<dbReference type="EMBL" id="CP093442">
    <property type="protein sequence ID" value="UOF00623.1"/>
    <property type="molecule type" value="Genomic_DNA"/>
</dbReference>
<dbReference type="SUPFAM" id="SSF102114">
    <property type="entry name" value="Radical SAM enzymes"/>
    <property type="match status" value="1"/>
</dbReference>
<dbReference type="InterPro" id="IPR007197">
    <property type="entry name" value="rSAM"/>
</dbReference>
<dbReference type="PANTHER" id="PTHR21180:SF9">
    <property type="entry name" value="TYPE II SECRETION SYSTEM PROTEIN K"/>
    <property type="match status" value="1"/>
</dbReference>
<evidence type="ECO:0000313" key="6">
    <source>
        <dbReference type="EMBL" id="UOF00623.1"/>
    </source>
</evidence>
<keyword evidence="2" id="KW-0949">S-adenosyl-L-methionine</keyword>
<dbReference type="InterPro" id="IPR013785">
    <property type="entry name" value="Aldolase_TIM"/>
</dbReference>
<name>A0ABY4C6N3_9BACT</name>
<keyword evidence="5" id="KW-0411">Iron-sulfur</keyword>
<dbReference type="InterPro" id="IPR051675">
    <property type="entry name" value="Endo/Exo/Phosphatase_dom_1"/>
</dbReference>
<keyword evidence="7" id="KW-1185">Reference proteome</keyword>
<protein>
    <submittedName>
        <fullName evidence="6">DNA modification/repair radical SAM protein</fullName>
    </submittedName>
</protein>
<evidence type="ECO:0000256" key="5">
    <source>
        <dbReference type="ARBA" id="ARBA00023014"/>
    </source>
</evidence>
<evidence type="ECO:0000256" key="2">
    <source>
        <dbReference type="ARBA" id="ARBA00022691"/>
    </source>
</evidence>
<dbReference type="InterPro" id="IPR023874">
    <property type="entry name" value="DNA_rSAM_put"/>
</dbReference>
<sequence>MSLPDWNSLKNKLSILADAAKYDASCSSSGSQRKRDPKGMGNVEGMGICHSYAPDGRCISLLKILMTNFCIFDCKYCINRVSSDVKRARFSPEEVVTLTLEFYRRNYIEGLFLSSGIMESSDATMEKLIQVAKTLRQVHKFQGYIHLKVVAGSSQELIEEAGLWADRVSANIEMPVQPDLDLLAPAKTIDSATTSMNQIADKVAESKEEQKKTFKAPKFAPAGQTTQMIVGATPSSDALILSSSQSLYKKYGLRRVYYSAYSPIPHADVLLPREQPPLIRENRLYQADWLLRFYKFDASEIVDDSSPNLALDMDPKTAWALRNRAFFPVDVNTASREELLRVPGFGVRNVERILQMRPHRKISLTDLTKLNVSLKRAKYFVVTSDHNPDVLLLDSANLKSSIVPEHTQLSLFDLATTAKTGEL</sequence>
<dbReference type="CDD" id="cd01335">
    <property type="entry name" value="Radical_SAM"/>
    <property type="match status" value="1"/>
</dbReference>
<dbReference type="InterPro" id="IPR058240">
    <property type="entry name" value="rSAM_sf"/>
</dbReference>
<dbReference type="Gene3D" id="1.10.150.320">
    <property type="entry name" value="Photosystem II 12 kDa extrinsic protein"/>
    <property type="match status" value="1"/>
</dbReference>
<accession>A0ABY4C6N3</accession>
<keyword evidence="4" id="KW-0408">Iron</keyword>
<dbReference type="NCBIfam" id="TIGR03916">
    <property type="entry name" value="rSAM_link_UDG"/>
    <property type="match status" value="1"/>
</dbReference>
<dbReference type="RefSeq" id="WP_243536760.1">
    <property type="nucleotide sequence ID" value="NZ_CP093442.1"/>
</dbReference>
<evidence type="ECO:0000256" key="4">
    <source>
        <dbReference type="ARBA" id="ARBA00023004"/>
    </source>
</evidence>
<keyword evidence="3" id="KW-0479">Metal-binding</keyword>
<reference evidence="6" key="1">
    <citation type="submission" date="2022-03" db="EMBL/GenBank/DDBJ databases">
        <title>Genome Identification and Characterization of new species Bdellovibrio reynosense LBG001 sp. nov. from a Mexico soil sample.</title>
        <authorList>
            <person name="Camilli A."/>
            <person name="Ajao Y."/>
            <person name="Guo X."/>
        </authorList>
    </citation>
    <scope>NUCLEOTIDE SEQUENCE</scope>
    <source>
        <strain evidence="6">LBG001</strain>
    </source>
</reference>
<dbReference type="SFLD" id="SFLDG01102">
    <property type="entry name" value="Uncharacterised_Radical_SAM_Su"/>
    <property type="match status" value="1"/>
</dbReference>
<dbReference type="InterPro" id="IPR010994">
    <property type="entry name" value="RuvA_2-like"/>
</dbReference>
<evidence type="ECO:0000313" key="7">
    <source>
        <dbReference type="Proteomes" id="UP000830116"/>
    </source>
</evidence>
<dbReference type="Pfam" id="PF13353">
    <property type="entry name" value="Fer4_12"/>
    <property type="match status" value="1"/>
</dbReference>
<proteinExistence type="predicted"/>
<dbReference type="SFLD" id="SFLDS00029">
    <property type="entry name" value="Radical_SAM"/>
    <property type="match status" value="1"/>
</dbReference>
<organism evidence="6 7">
    <name type="scientific">Bdellovibrio reynosensis</name>
    <dbReference type="NCBI Taxonomy" id="2835041"/>
    <lineage>
        <taxon>Bacteria</taxon>
        <taxon>Pseudomonadati</taxon>
        <taxon>Bdellovibrionota</taxon>
        <taxon>Bdellovibrionia</taxon>
        <taxon>Bdellovibrionales</taxon>
        <taxon>Pseudobdellovibrionaceae</taxon>
        <taxon>Bdellovibrio</taxon>
    </lineage>
</organism>
<dbReference type="SUPFAM" id="SSF47781">
    <property type="entry name" value="RuvA domain 2-like"/>
    <property type="match status" value="1"/>
</dbReference>
<evidence type="ECO:0000256" key="1">
    <source>
        <dbReference type="ARBA" id="ARBA00001966"/>
    </source>
</evidence>
<evidence type="ECO:0000256" key="3">
    <source>
        <dbReference type="ARBA" id="ARBA00022723"/>
    </source>
</evidence>
<dbReference type="Proteomes" id="UP000830116">
    <property type="component" value="Chromosome"/>
</dbReference>
<comment type="cofactor">
    <cofactor evidence="1">
        <name>[4Fe-4S] cluster</name>
        <dbReference type="ChEBI" id="CHEBI:49883"/>
    </cofactor>
</comment>
<dbReference type="Gene3D" id="3.20.20.70">
    <property type="entry name" value="Aldolase class I"/>
    <property type="match status" value="1"/>
</dbReference>
<gene>
    <name evidence="6" type="ORF">MNR06_13040</name>
</gene>